<gene>
    <name evidence="2" type="ORF">AVDCRST_MAG91-527</name>
</gene>
<feature type="region of interest" description="Disordered" evidence="1">
    <location>
        <begin position="1"/>
        <end position="112"/>
    </location>
</feature>
<feature type="non-terminal residue" evidence="2">
    <location>
        <position position="239"/>
    </location>
</feature>
<organism evidence="2">
    <name type="scientific">uncultured Sphingomonadaceae bacterium</name>
    <dbReference type="NCBI Taxonomy" id="169976"/>
    <lineage>
        <taxon>Bacteria</taxon>
        <taxon>Pseudomonadati</taxon>
        <taxon>Pseudomonadota</taxon>
        <taxon>Alphaproteobacteria</taxon>
        <taxon>Sphingomonadales</taxon>
        <taxon>Sphingomonadaceae</taxon>
        <taxon>environmental samples</taxon>
    </lineage>
</organism>
<feature type="compositionally biased region" description="Basic and acidic residues" evidence="1">
    <location>
        <begin position="71"/>
        <end position="81"/>
    </location>
</feature>
<accession>A0A6J4SAU1</accession>
<feature type="region of interest" description="Disordered" evidence="1">
    <location>
        <begin position="208"/>
        <end position="239"/>
    </location>
</feature>
<dbReference type="EMBL" id="CADCVX010000118">
    <property type="protein sequence ID" value="CAA9490728.1"/>
    <property type="molecule type" value="Genomic_DNA"/>
</dbReference>
<proteinExistence type="predicted"/>
<evidence type="ECO:0000256" key="1">
    <source>
        <dbReference type="SAM" id="MobiDB-lite"/>
    </source>
</evidence>
<feature type="non-terminal residue" evidence="2">
    <location>
        <position position="1"/>
    </location>
</feature>
<reference evidence="2" key="1">
    <citation type="submission" date="2020-02" db="EMBL/GenBank/DDBJ databases">
        <authorList>
            <person name="Meier V. D."/>
        </authorList>
    </citation>
    <scope>NUCLEOTIDE SEQUENCE</scope>
    <source>
        <strain evidence="2">AVDCRST_MAG91</strain>
    </source>
</reference>
<feature type="compositionally biased region" description="Basic residues" evidence="1">
    <location>
        <begin position="155"/>
        <end position="165"/>
    </location>
</feature>
<name>A0A6J4SAU1_9SPHN</name>
<evidence type="ECO:0000313" key="2">
    <source>
        <dbReference type="EMBL" id="CAA9490728.1"/>
    </source>
</evidence>
<dbReference type="AlphaFoldDB" id="A0A6J4SAU1"/>
<feature type="region of interest" description="Disordered" evidence="1">
    <location>
        <begin position="133"/>
        <end position="181"/>
    </location>
</feature>
<sequence length="239" mass="26855">ESRPAARARSARRRPSPQQEEGSHSRPLVRCPSPDRHRGRGRWRGSSDGALGRRRPGGHSAGTPGRWPPVHRGEDDRRDGTHPASRALGDVGDAKRPRPVRGTATPRRTDRRWARGGLRFDVDLHRRLDLQRLPDRSARARQPLDVGPRTDGRSRGGRRTGRSRRSANPSKNARRSSRCRWELLPPGSPWWTAQRDGDRAGIERTAADDRAGALRPGNRGLQPWRQTVPGPRRPSARRL</sequence>
<protein>
    <submittedName>
        <fullName evidence="2">Uncharacterized protein</fullName>
    </submittedName>
</protein>